<dbReference type="RefSeq" id="WP_264485960.1">
    <property type="nucleotide sequence ID" value="NZ_JAPDDT010000001.1"/>
</dbReference>
<comment type="caution">
    <text evidence="2">The sequence shown here is derived from an EMBL/GenBank/DDBJ whole genome shotgun (WGS) entry which is preliminary data.</text>
</comment>
<evidence type="ECO:0000313" key="2">
    <source>
        <dbReference type="EMBL" id="MCW1921851.1"/>
    </source>
</evidence>
<dbReference type="Pfam" id="PF07883">
    <property type="entry name" value="Cupin_2"/>
    <property type="match status" value="1"/>
</dbReference>
<gene>
    <name evidence="2" type="ORF">OKA05_04760</name>
</gene>
<dbReference type="Gene3D" id="2.60.120.10">
    <property type="entry name" value="Jelly Rolls"/>
    <property type="match status" value="1"/>
</dbReference>
<reference evidence="2 3" key="1">
    <citation type="submission" date="2022-10" db="EMBL/GenBank/DDBJ databases">
        <title>Luteolibacter arcticus strain CCTCC AB 2014275, whole genome shotgun sequencing project.</title>
        <authorList>
            <person name="Zhao G."/>
            <person name="Shen L."/>
        </authorList>
    </citation>
    <scope>NUCLEOTIDE SEQUENCE [LARGE SCALE GENOMIC DNA]</scope>
    <source>
        <strain evidence="2 3">CCTCC AB 2014275</strain>
    </source>
</reference>
<sequence length="137" mass="14772">MASSLRVLHVKEGEGTETARLGPYEIETLIPVSDEGAATAYRVRIEPHQRTSTSYHKLAEELYLVLAGSGISVLDGVEHALRAGDFLRLPPGTTHAFITSDEALVMLDVHTPGSRPDRDVYFVGETPAGFSVPSPVT</sequence>
<feature type="domain" description="Cupin type-2" evidence="1">
    <location>
        <begin position="42"/>
        <end position="109"/>
    </location>
</feature>
<name>A0ABT3GE12_9BACT</name>
<dbReference type="InterPro" id="IPR053146">
    <property type="entry name" value="QDO-like"/>
</dbReference>
<dbReference type="Proteomes" id="UP001320876">
    <property type="component" value="Unassembled WGS sequence"/>
</dbReference>
<organism evidence="2 3">
    <name type="scientific">Luteolibacter arcticus</name>
    <dbReference type="NCBI Taxonomy" id="1581411"/>
    <lineage>
        <taxon>Bacteria</taxon>
        <taxon>Pseudomonadati</taxon>
        <taxon>Verrucomicrobiota</taxon>
        <taxon>Verrucomicrobiia</taxon>
        <taxon>Verrucomicrobiales</taxon>
        <taxon>Verrucomicrobiaceae</taxon>
        <taxon>Luteolibacter</taxon>
    </lineage>
</organism>
<keyword evidence="3" id="KW-1185">Reference proteome</keyword>
<dbReference type="PANTHER" id="PTHR36440:SF1">
    <property type="entry name" value="PUTATIVE (AFU_ORTHOLOGUE AFUA_8G07350)-RELATED"/>
    <property type="match status" value="1"/>
</dbReference>
<proteinExistence type="predicted"/>
<dbReference type="SUPFAM" id="SSF51182">
    <property type="entry name" value="RmlC-like cupins"/>
    <property type="match status" value="1"/>
</dbReference>
<dbReference type="InterPro" id="IPR014710">
    <property type="entry name" value="RmlC-like_jellyroll"/>
</dbReference>
<accession>A0ABT3GE12</accession>
<dbReference type="InterPro" id="IPR011051">
    <property type="entry name" value="RmlC_Cupin_sf"/>
</dbReference>
<dbReference type="EMBL" id="JAPDDT010000001">
    <property type="protein sequence ID" value="MCW1921851.1"/>
    <property type="molecule type" value="Genomic_DNA"/>
</dbReference>
<evidence type="ECO:0000259" key="1">
    <source>
        <dbReference type="Pfam" id="PF07883"/>
    </source>
</evidence>
<evidence type="ECO:0000313" key="3">
    <source>
        <dbReference type="Proteomes" id="UP001320876"/>
    </source>
</evidence>
<dbReference type="InterPro" id="IPR013096">
    <property type="entry name" value="Cupin_2"/>
</dbReference>
<protein>
    <submittedName>
        <fullName evidence="2">Cupin domain-containing protein</fullName>
    </submittedName>
</protein>
<dbReference type="PANTHER" id="PTHR36440">
    <property type="entry name" value="PUTATIVE (AFU_ORTHOLOGUE AFUA_8G07350)-RELATED"/>
    <property type="match status" value="1"/>
</dbReference>